<feature type="compositionally biased region" description="Polar residues" evidence="1">
    <location>
        <begin position="210"/>
        <end position="220"/>
    </location>
</feature>
<feature type="compositionally biased region" description="Low complexity" evidence="1">
    <location>
        <begin position="735"/>
        <end position="749"/>
    </location>
</feature>
<evidence type="ECO:0000313" key="3">
    <source>
        <dbReference type="EMBL" id="OSC96795.1"/>
    </source>
</evidence>
<feature type="region of interest" description="Disordered" evidence="1">
    <location>
        <begin position="452"/>
        <end position="483"/>
    </location>
</feature>
<dbReference type="Proteomes" id="UP000193067">
    <property type="component" value="Unassembled WGS sequence"/>
</dbReference>
<sequence>MHALIRAIFASFIPLLPVIFQSLKLDWTLPVNFAPQFLSPSAATNLSVNGYDWEPDTGQFLHIDVLLDEDAILRNLGFSMAWQLLQFCSESILPFFASLLLSWDEEMATTDTNPVWYQDSHRPRSLSEIMEQSESEDSDIEHTMITHGSWFSGGLRRLEDHANAVPWRSHVPGSNSLMSGSAISQTQRSHRSDSIIVPGSAAIDIESRPSHSATHPTQASPAELTRPSRSRSRRHTSILISCTGLVGQQVALTSAGIDYAASELQRHAVTRSSVGEQRRQLGQVVKNAVAVFSEDRGTPRSWPAIRRERAHIMSTTDNDRGRASHQASSEGHYVPVSISLQARRPMIEIARSRSGPGVICTTAIVSQRNNTVREELNMTPNNHSTGAGCAGRPTYAQIAALPVPSEPLRSCDESEQPARSLVTVLRERSSTASFGNLTRRIHPLLASLITPVSQRTSADSQGTPRGAPGLGRSYGVADSGNWRERRLSGNTELNTEFAPSPSPAMQPCAQAAAQGSQMRGSMLSIADRVQLRDLMQQAQGRRDVIALSTSTFNHPMATRKGATIQGGQEDNQRRNGQDANCREAIAPRVRSACGIAPLVLERTTKLGEKASGCGGSLVSGQSTGTENVFLSATMSLRVLPATSGNLGNSSEGVKAGTHLGDNAVDALSCALGDNALPCASLPVCSTSSSVEPLASSSSLEAKHQLSAVHAPSSKHEVGLPTTTLSRQGPDVAVPTSISTSSATRSTSASMLSRPRTRTTRASQSPFDRYDPWAFEQQAVDGGVANRGHQATPRGLSRRQHAASILATMEV</sequence>
<dbReference type="OrthoDB" id="2758848at2759"/>
<evidence type="ECO:0000313" key="4">
    <source>
        <dbReference type="Proteomes" id="UP000193067"/>
    </source>
</evidence>
<accession>A0A1Y2I6N5</accession>
<protein>
    <submittedName>
        <fullName evidence="3">Uncharacterized protein</fullName>
    </submittedName>
</protein>
<name>A0A1Y2I6N5_TRAC3</name>
<evidence type="ECO:0000256" key="2">
    <source>
        <dbReference type="SAM" id="SignalP"/>
    </source>
</evidence>
<feature type="chain" id="PRO_5012711482" evidence="2">
    <location>
        <begin position="21"/>
        <end position="810"/>
    </location>
</feature>
<proteinExistence type="predicted"/>
<reference evidence="3 4" key="1">
    <citation type="journal article" date="2015" name="Biotechnol. Biofuels">
        <title>Enhanced degradation of softwood versus hardwood by the white-rot fungus Pycnoporus coccineus.</title>
        <authorList>
            <person name="Couturier M."/>
            <person name="Navarro D."/>
            <person name="Chevret D."/>
            <person name="Henrissat B."/>
            <person name="Piumi F."/>
            <person name="Ruiz-Duenas F.J."/>
            <person name="Martinez A.T."/>
            <person name="Grigoriev I.V."/>
            <person name="Riley R."/>
            <person name="Lipzen A."/>
            <person name="Berrin J.G."/>
            <person name="Master E.R."/>
            <person name="Rosso M.N."/>
        </authorList>
    </citation>
    <scope>NUCLEOTIDE SEQUENCE [LARGE SCALE GENOMIC DNA]</scope>
    <source>
        <strain evidence="3 4">BRFM310</strain>
    </source>
</reference>
<gene>
    <name evidence="3" type="ORF">PYCCODRAFT_1428904</name>
</gene>
<dbReference type="AlphaFoldDB" id="A0A1Y2I6N5"/>
<keyword evidence="2" id="KW-0732">Signal</keyword>
<feature type="region of interest" description="Disordered" evidence="1">
    <location>
        <begin position="704"/>
        <end position="765"/>
    </location>
</feature>
<keyword evidence="4" id="KW-1185">Reference proteome</keyword>
<feature type="region of interest" description="Disordered" evidence="1">
    <location>
        <begin position="207"/>
        <end position="233"/>
    </location>
</feature>
<organism evidence="3 4">
    <name type="scientific">Trametes coccinea (strain BRFM310)</name>
    <name type="common">Pycnoporus coccineus</name>
    <dbReference type="NCBI Taxonomy" id="1353009"/>
    <lineage>
        <taxon>Eukaryota</taxon>
        <taxon>Fungi</taxon>
        <taxon>Dikarya</taxon>
        <taxon>Basidiomycota</taxon>
        <taxon>Agaricomycotina</taxon>
        <taxon>Agaricomycetes</taxon>
        <taxon>Polyporales</taxon>
        <taxon>Polyporaceae</taxon>
        <taxon>Trametes</taxon>
    </lineage>
</organism>
<feature type="compositionally biased region" description="Polar residues" evidence="1">
    <location>
        <begin position="452"/>
        <end position="463"/>
    </location>
</feature>
<dbReference type="EMBL" id="KZ084166">
    <property type="protein sequence ID" value="OSC96795.1"/>
    <property type="molecule type" value="Genomic_DNA"/>
</dbReference>
<feature type="signal peptide" evidence="2">
    <location>
        <begin position="1"/>
        <end position="20"/>
    </location>
</feature>
<feature type="region of interest" description="Disordered" evidence="1">
    <location>
        <begin position="560"/>
        <end position="580"/>
    </location>
</feature>
<evidence type="ECO:0000256" key="1">
    <source>
        <dbReference type="SAM" id="MobiDB-lite"/>
    </source>
</evidence>